<evidence type="ECO:0000256" key="7">
    <source>
        <dbReference type="ARBA" id="ARBA00047562"/>
    </source>
</evidence>
<dbReference type="Proteomes" id="UP000481858">
    <property type="component" value="Unassembled WGS sequence"/>
</dbReference>
<dbReference type="EC" id="3.6.1.52" evidence="2"/>
<evidence type="ECO:0000256" key="5">
    <source>
        <dbReference type="ARBA" id="ARBA00044949"/>
    </source>
</evidence>
<keyword evidence="11" id="KW-1133">Transmembrane helix</keyword>
<dbReference type="SUPFAM" id="SSF52799">
    <property type="entry name" value="(Phosphotyrosine protein) phosphatases II"/>
    <property type="match status" value="1"/>
</dbReference>
<comment type="catalytic activity">
    <reaction evidence="9">
        <text>6-diphospho-1D-myo-inositol pentakisphosphate + H2O = 1D-myo-inositol hexakisphosphate + phosphate + H(+)</text>
        <dbReference type="Rhea" id="RHEA:79703"/>
        <dbReference type="ChEBI" id="CHEBI:15377"/>
        <dbReference type="ChEBI" id="CHEBI:15378"/>
        <dbReference type="ChEBI" id="CHEBI:43474"/>
        <dbReference type="ChEBI" id="CHEBI:58130"/>
        <dbReference type="ChEBI" id="CHEBI:230534"/>
        <dbReference type="EC" id="3.6.1.52"/>
    </reaction>
    <physiologicalReaction direction="left-to-right" evidence="9">
        <dbReference type="Rhea" id="RHEA:79704"/>
    </physiologicalReaction>
</comment>
<protein>
    <recommendedName>
        <fullName evidence="2">diphosphoinositol-polyphosphate diphosphatase</fullName>
        <ecNumber evidence="2">3.6.1.52</ecNumber>
    </recommendedName>
</protein>
<evidence type="ECO:0000256" key="8">
    <source>
        <dbReference type="ARBA" id="ARBA00047927"/>
    </source>
</evidence>
<sequence length="267" mass="30443">MGDFNLVSNQSQVADASREGKMRPVMPETYNNMASQSIEAASRRNSAANNTSRELQTCTGRLMLGYPTSTSHQPPINFSVVSDGLYRSGYPQTQDYPFIQSLRLKTIVTLVKKELPDGYQEFIRDNRITHKIFDMAGTKKEDIPTEMMCAIYAVVSNRENYPLLIHCNHGRHRTGCVVGVLRKSVQWDLKRIIDEYTTFAEPKVREVDLKYLTELDFTSLLRQSRSVASPSTVGRFYRFAVVVILALFALYPLSKFKVQEQQRLTPL</sequence>
<dbReference type="OrthoDB" id="6375174at2759"/>
<keyword evidence="4" id="KW-0378">Hydrolase</keyword>
<dbReference type="PROSITE" id="PS00383">
    <property type="entry name" value="TYR_PHOSPHATASE_1"/>
    <property type="match status" value="1"/>
</dbReference>
<feature type="domain" description="Tyrosine-protein phosphatase" evidence="12">
    <location>
        <begin position="77"/>
        <end position="230"/>
    </location>
</feature>
<evidence type="ECO:0000256" key="10">
    <source>
        <dbReference type="SAM" id="MobiDB-lite"/>
    </source>
</evidence>
<evidence type="ECO:0000313" key="13">
    <source>
        <dbReference type="EMBL" id="KAF2964718.1"/>
    </source>
</evidence>
<dbReference type="InParanoid" id="A0A7C8ILW0"/>
<dbReference type="GO" id="GO:0005737">
    <property type="term" value="C:cytoplasm"/>
    <property type="evidence" value="ECO:0007669"/>
    <property type="project" value="UniProtKB-SubCell"/>
</dbReference>
<dbReference type="PANTHER" id="PTHR31126:SF48">
    <property type="entry name" value="INOSITOL PHOSPHATASE SIW14"/>
    <property type="match status" value="1"/>
</dbReference>
<evidence type="ECO:0000256" key="1">
    <source>
        <dbReference type="ARBA" id="ARBA00004496"/>
    </source>
</evidence>
<comment type="caution">
    <text evidence="13">The sequence shown here is derived from an EMBL/GenBank/DDBJ whole genome shotgun (WGS) entry which is preliminary data.</text>
</comment>
<dbReference type="PRINTS" id="PR01911">
    <property type="entry name" value="PFDSPHPHTASE"/>
</dbReference>
<dbReference type="GO" id="GO:0016791">
    <property type="term" value="F:phosphatase activity"/>
    <property type="evidence" value="ECO:0007669"/>
    <property type="project" value="InterPro"/>
</dbReference>
<comment type="catalytic activity">
    <reaction evidence="8">
        <text>1,5-bis(diphospho)-1D-myo-inositol 2,3,4,6-tetrakisphosphate + H2O = 1-diphospho-1D-myo-inositol 2,3,4,5,6-pentakisphosphate + phosphate + 2 H(+)</text>
        <dbReference type="Rhea" id="RHEA:79699"/>
        <dbReference type="ChEBI" id="CHEBI:15377"/>
        <dbReference type="ChEBI" id="CHEBI:15378"/>
        <dbReference type="ChEBI" id="CHEBI:43474"/>
        <dbReference type="ChEBI" id="CHEBI:74946"/>
        <dbReference type="ChEBI" id="CHEBI:77983"/>
        <dbReference type="EC" id="3.6.1.52"/>
    </reaction>
    <physiologicalReaction direction="left-to-right" evidence="8">
        <dbReference type="Rhea" id="RHEA:79700"/>
    </physiologicalReaction>
</comment>
<evidence type="ECO:0000256" key="2">
    <source>
        <dbReference type="ARBA" id="ARBA00012527"/>
    </source>
</evidence>
<gene>
    <name evidence="13" type="ORF">GQX73_g8855</name>
</gene>
<keyword evidence="11" id="KW-0812">Transmembrane</keyword>
<dbReference type="EMBL" id="WUBL01000139">
    <property type="protein sequence ID" value="KAF2964718.1"/>
    <property type="molecule type" value="Genomic_DNA"/>
</dbReference>
<comment type="catalytic activity">
    <reaction evidence="6">
        <text>5-diphospho-1D-myo-inositol 1,2,3,4,6-pentakisphosphate + H2O = 1D-myo-inositol hexakisphosphate + phosphate + H(+)</text>
        <dbReference type="Rhea" id="RHEA:22384"/>
        <dbReference type="ChEBI" id="CHEBI:15377"/>
        <dbReference type="ChEBI" id="CHEBI:15378"/>
        <dbReference type="ChEBI" id="CHEBI:43474"/>
        <dbReference type="ChEBI" id="CHEBI:58130"/>
        <dbReference type="ChEBI" id="CHEBI:58628"/>
        <dbReference type="EC" id="3.6.1.52"/>
    </reaction>
    <physiologicalReaction direction="left-to-right" evidence="6">
        <dbReference type="Rhea" id="RHEA:22385"/>
    </physiologicalReaction>
</comment>
<evidence type="ECO:0000259" key="12">
    <source>
        <dbReference type="PROSITE" id="PS50054"/>
    </source>
</evidence>
<keyword evidence="14" id="KW-1185">Reference proteome</keyword>
<dbReference type="AlphaFoldDB" id="A0A7C8ILW0"/>
<reference evidence="13 14" key="1">
    <citation type="submission" date="2019-12" db="EMBL/GenBank/DDBJ databases">
        <title>Draft genome sequence of the ascomycete Xylaria multiplex DSM 110363.</title>
        <authorList>
            <person name="Buettner E."/>
            <person name="Kellner H."/>
        </authorList>
    </citation>
    <scope>NUCLEOTIDE SEQUENCE [LARGE SCALE GENOMIC DNA]</scope>
    <source>
        <strain evidence="13 14">DSM 110363</strain>
    </source>
</reference>
<evidence type="ECO:0000256" key="9">
    <source>
        <dbReference type="ARBA" id="ARBA00048424"/>
    </source>
</evidence>
<dbReference type="GO" id="GO:0052840">
    <property type="term" value="F:inositol diphosphate tetrakisphosphate diphosphatase activity"/>
    <property type="evidence" value="ECO:0007669"/>
    <property type="project" value="TreeGrafter"/>
</dbReference>
<evidence type="ECO:0000256" key="6">
    <source>
        <dbReference type="ARBA" id="ARBA00047342"/>
    </source>
</evidence>
<comment type="catalytic activity">
    <reaction evidence="7">
        <text>3,5-bis(diphospho)-1D-myo-inositol 1,2,4,6-tetrakisphosphate + H2O = 3-diphospho-1D-myo-inositol 1,2,4,5,6-pentakisphosphate + phosphate + 2 H(+)</text>
        <dbReference type="Rhea" id="RHEA:56312"/>
        <dbReference type="ChEBI" id="CHEBI:15377"/>
        <dbReference type="ChEBI" id="CHEBI:15378"/>
        <dbReference type="ChEBI" id="CHEBI:43474"/>
        <dbReference type="ChEBI" id="CHEBI:140372"/>
        <dbReference type="ChEBI" id="CHEBI:140374"/>
        <dbReference type="EC" id="3.6.1.52"/>
    </reaction>
    <physiologicalReaction direction="left-to-right" evidence="7">
        <dbReference type="Rhea" id="RHEA:56313"/>
    </physiologicalReaction>
</comment>
<dbReference type="PROSITE" id="PS50054">
    <property type="entry name" value="TYR_PHOSPHATASE_DUAL"/>
    <property type="match status" value="1"/>
</dbReference>
<organism evidence="13 14">
    <name type="scientific">Xylaria multiplex</name>
    <dbReference type="NCBI Taxonomy" id="323545"/>
    <lineage>
        <taxon>Eukaryota</taxon>
        <taxon>Fungi</taxon>
        <taxon>Dikarya</taxon>
        <taxon>Ascomycota</taxon>
        <taxon>Pezizomycotina</taxon>
        <taxon>Sordariomycetes</taxon>
        <taxon>Xylariomycetidae</taxon>
        <taxon>Xylariales</taxon>
        <taxon>Xylariaceae</taxon>
        <taxon>Xylaria</taxon>
    </lineage>
</organism>
<name>A0A7C8ILW0_9PEZI</name>
<dbReference type="InterPro" id="IPR004861">
    <property type="entry name" value="Siw14-like"/>
</dbReference>
<dbReference type="Pfam" id="PF03162">
    <property type="entry name" value="Y_phosphatase2"/>
    <property type="match status" value="1"/>
</dbReference>
<comment type="subcellular location">
    <subcellularLocation>
        <location evidence="1">Cytoplasm</location>
    </subcellularLocation>
</comment>
<feature type="compositionally biased region" description="Polar residues" evidence="10">
    <location>
        <begin position="1"/>
        <end position="14"/>
    </location>
</feature>
<dbReference type="InterPro" id="IPR016130">
    <property type="entry name" value="Tyr_Pase_AS"/>
</dbReference>
<dbReference type="InterPro" id="IPR029021">
    <property type="entry name" value="Prot-tyrosine_phosphatase-like"/>
</dbReference>
<evidence type="ECO:0000256" key="3">
    <source>
        <dbReference type="ARBA" id="ARBA00022490"/>
    </source>
</evidence>
<evidence type="ECO:0000313" key="14">
    <source>
        <dbReference type="Proteomes" id="UP000481858"/>
    </source>
</evidence>
<feature type="region of interest" description="Disordered" evidence="10">
    <location>
        <begin position="1"/>
        <end position="23"/>
    </location>
</feature>
<accession>A0A7C8ILW0</accession>
<evidence type="ECO:0000256" key="11">
    <source>
        <dbReference type="SAM" id="Phobius"/>
    </source>
</evidence>
<keyword evidence="3" id="KW-0963">Cytoplasm</keyword>
<dbReference type="InterPro" id="IPR020428">
    <property type="entry name" value="PFA-DSPs"/>
</dbReference>
<dbReference type="PANTHER" id="PTHR31126">
    <property type="entry name" value="TYROSINE-PROTEIN PHOSPHATASE"/>
    <property type="match status" value="1"/>
</dbReference>
<dbReference type="Gene3D" id="3.90.190.10">
    <property type="entry name" value="Protein tyrosine phosphatase superfamily"/>
    <property type="match status" value="1"/>
</dbReference>
<feature type="transmembrane region" description="Helical" evidence="11">
    <location>
        <begin position="236"/>
        <end position="253"/>
    </location>
</feature>
<keyword evidence="11" id="KW-0472">Membrane</keyword>
<proteinExistence type="inferred from homology"/>
<dbReference type="FunCoup" id="A0A7C8ILW0">
    <property type="interactions" value="121"/>
</dbReference>
<dbReference type="FunFam" id="3.90.190.10:FF:000035">
    <property type="entry name" value="Tyrosine phosphatase, putative"/>
    <property type="match status" value="1"/>
</dbReference>
<dbReference type="InterPro" id="IPR020422">
    <property type="entry name" value="TYR_PHOSPHATASE_DUAL_dom"/>
</dbReference>
<evidence type="ECO:0000256" key="4">
    <source>
        <dbReference type="ARBA" id="ARBA00022801"/>
    </source>
</evidence>
<comment type="similarity">
    <text evidence="5">Belongs to the protein-tyrosine phosphatase family. Atypical dual-specificity phosphatase Siw14-like subfamily.</text>
</comment>